<dbReference type="PANTHER" id="PTHR36154">
    <property type="entry name" value="DNA-BINDING TRANSCRIPTIONAL ACTIVATOR ALPA"/>
    <property type="match status" value="1"/>
</dbReference>
<dbReference type="AlphaFoldDB" id="A0A1B8H6V7"/>
<dbReference type="Proteomes" id="UP000092247">
    <property type="component" value="Unassembled WGS sequence"/>
</dbReference>
<comment type="caution">
    <text evidence="2">The sequence shown here is derived from an EMBL/GenBank/DDBJ whole genome shotgun (WGS) entry which is preliminary data.</text>
</comment>
<accession>A0A1B8H6V7</accession>
<evidence type="ECO:0000313" key="3">
    <source>
        <dbReference type="Proteomes" id="UP000092247"/>
    </source>
</evidence>
<dbReference type="PANTHER" id="PTHR36154:SF1">
    <property type="entry name" value="DNA-BINDING TRANSCRIPTIONAL ACTIVATOR ALPA"/>
    <property type="match status" value="1"/>
</dbReference>
<dbReference type="RefSeq" id="WP_067424690.1">
    <property type="nucleotide sequence ID" value="NZ_LZEX01000034.1"/>
</dbReference>
<dbReference type="InterPro" id="IPR009061">
    <property type="entry name" value="DNA-bd_dom_put_sf"/>
</dbReference>
<dbReference type="Gene3D" id="1.10.238.160">
    <property type="match status" value="1"/>
</dbReference>
<evidence type="ECO:0008006" key="4">
    <source>
        <dbReference type="Google" id="ProtNLM"/>
    </source>
</evidence>
<evidence type="ECO:0000256" key="1">
    <source>
        <dbReference type="SAM" id="MobiDB-lite"/>
    </source>
</evidence>
<dbReference type="SUPFAM" id="SSF46955">
    <property type="entry name" value="Putative DNA-binding domain"/>
    <property type="match status" value="1"/>
</dbReference>
<proteinExistence type="predicted"/>
<evidence type="ECO:0000313" key="2">
    <source>
        <dbReference type="EMBL" id="OBU04812.1"/>
    </source>
</evidence>
<dbReference type="InterPro" id="IPR010260">
    <property type="entry name" value="AlpA"/>
</dbReference>
<gene>
    <name evidence="2" type="ORF">AYY17_07915</name>
</gene>
<dbReference type="Pfam" id="PF05930">
    <property type="entry name" value="Phage_AlpA"/>
    <property type="match status" value="1"/>
</dbReference>
<name>A0A1B8H6V7_9GAMM</name>
<organism evidence="2 3">
    <name type="scientific">Morganella psychrotolerans</name>
    <dbReference type="NCBI Taxonomy" id="368603"/>
    <lineage>
        <taxon>Bacteria</taxon>
        <taxon>Pseudomonadati</taxon>
        <taxon>Pseudomonadota</taxon>
        <taxon>Gammaproteobacteria</taxon>
        <taxon>Enterobacterales</taxon>
        <taxon>Morganellaceae</taxon>
        <taxon>Morganella</taxon>
    </lineage>
</organism>
<dbReference type="EMBL" id="LZEX01000034">
    <property type="protein sequence ID" value="OBU04812.1"/>
    <property type="molecule type" value="Genomic_DNA"/>
</dbReference>
<reference evidence="2 3" key="1">
    <citation type="submission" date="2016-06" db="EMBL/GenBank/DDBJ databases">
        <authorList>
            <person name="Kjaerup R.B."/>
            <person name="Dalgaard T.S."/>
            <person name="Juul-Madsen H.R."/>
        </authorList>
    </citation>
    <scope>NUCLEOTIDE SEQUENCE [LARGE SCALE GENOMIC DNA]</scope>
    <source>
        <strain evidence="2 3">GCSL-Mp3</strain>
    </source>
</reference>
<protein>
    <recommendedName>
        <fullName evidence="4">AlpA family phage regulatory protein</fullName>
    </recommendedName>
</protein>
<feature type="region of interest" description="Disordered" evidence="1">
    <location>
        <begin position="65"/>
        <end position="85"/>
    </location>
</feature>
<sequence length="85" mass="10008">MIPLTKPIDFKEVSRITGLSRTTIYTYEREGNFPKRTALTQRAVRWEESEVMQWVADRRTNPVAPDETIHKVRAKKAEKHEQRAL</sequence>
<dbReference type="InterPro" id="IPR052931">
    <property type="entry name" value="Prophage_regulatory_activator"/>
</dbReference>